<dbReference type="InterPro" id="IPR004421">
    <property type="entry name" value="Carbamoyltransferase_HypF"/>
</dbReference>
<dbReference type="InterPro" id="IPR055128">
    <property type="entry name" value="HypF_C_2"/>
</dbReference>
<keyword evidence="5" id="KW-0863">Zinc-finger</keyword>
<dbReference type="SUPFAM" id="SSF54975">
    <property type="entry name" value="Acylphosphatase/BLUF domain-like"/>
    <property type="match status" value="1"/>
</dbReference>
<keyword evidence="3" id="KW-0436">Ligase</keyword>
<accession>A0A6V8MLH8</accession>
<dbReference type="InterPro" id="IPR017945">
    <property type="entry name" value="DHBP_synth_RibB-like_a/b_dom"/>
</dbReference>
<dbReference type="UniPathway" id="UPA00335"/>
<feature type="active site" evidence="9">
    <location>
        <position position="20"/>
    </location>
</feature>
<dbReference type="Pfam" id="PF01300">
    <property type="entry name" value="Sua5_yciO_yrdC"/>
    <property type="match status" value="1"/>
</dbReference>
<comment type="catalytic activity">
    <reaction evidence="9">
        <text>an acyl phosphate + H2O = a carboxylate + phosphate + H(+)</text>
        <dbReference type="Rhea" id="RHEA:14965"/>
        <dbReference type="ChEBI" id="CHEBI:15377"/>
        <dbReference type="ChEBI" id="CHEBI:15378"/>
        <dbReference type="ChEBI" id="CHEBI:29067"/>
        <dbReference type="ChEBI" id="CHEBI:43474"/>
        <dbReference type="ChEBI" id="CHEBI:59918"/>
        <dbReference type="EC" id="3.6.1.7"/>
    </reaction>
</comment>
<evidence type="ECO:0000256" key="2">
    <source>
        <dbReference type="ARBA" id="ARBA00008097"/>
    </source>
</evidence>
<evidence type="ECO:0000256" key="8">
    <source>
        <dbReference type="PIRNR" id="PIRNR006256"/>
    </source>
</evidence>
<dbReference type="RefSeq" id="WP_183355590.1">
    <property type="nucleotide sequence ID" value="NZ_BLXX01000010.1"/>
</dbReference>
<dbReference type="EMBL" id="BLXX01000010">
    <property type="protein sequence ID" value="GFO60784.1"/>
    <property type="molecule type" value="Genomic_DNA"/>
</dbReference>
<keyword evidence="4" id="KW-0479">Metal-binding</keyword>
<dbReference type="PANTHER" id="PTHR42959:SF1">
    <property type="entry name" value="CARBAMOYLTRANSFERASE HYPF"/>
    <property type="match status" value="1"/>
</dbReference>
<comment type="pathway">
    <text evidence="1">Protein modification; [NiFe] hydrogenase maturation.</text>
</comment>
<dbReference type="InterPro" id="IPR011125">
    <property type="entry name" value="Znf_HypF"/>
</dbReference>
<evidence type="ECO:0000256" key="4">
    <source>
        <dbReference type="ARBA" id="ARBA00022723"/>
    </source>
</evidence>
<evidence type="ECO:0000256" key="3">
    <source>
        <dbReference type="ARBA" id="ARBA00022598"/>
    </source>
</evidence>
<dbReference type="InterPro" id="IPR036046">
    <property type="entry name" value="Acylphosphatase-like_dom_sf"/>
</dbReference>
<dbReference type="Pfam" id="PF00708">
    <property type="entry name" value="Acylphosphatase"/>
    <property type="match status" value="1"/>
</dbReference>
<dbReference type="FunFam" id="3.30.420.40:FF:000124">
    <property type="entry name" value="Carbamoyltransferase HypF"/>
    <property type="match status" value="1"/>
</dbReference>
<dbReference type="InterPro" id="IPR043129">
    <property type="entry name" value="ATPase_NBD"/>
</dbReference>
<dbReference type="GO" id="GO:0051604">
    <property type="term" value="P:protein maturation"/>
    <property type="evidence" value="ECO:0007669"/>
    <property type="project" value="TreeGrafter"/>
</dbReference>
<dbReference type="InterPro" id="IPR017968">
    <property type="entry name" value="Acylphosphatase_CS"/>
</dbReference>
<comment type="caution">
    <text evidence="12">The sequence shown here is derived from an EMBL/GenBank/DDBJ whole genome shotgun (WGS) entry which is preliminary data.</text>
</comment>
<dbReference type="GO" id="GO:0016743">
    <property type="term" value="F:carboxyl- or carbamoyltransferase activity"/>
    <property type="evidence" value="ECO:0007669"/>
    <property type="project" value="UniProtKB-UniRule"/>
</dbReference>
<dbReference type="GO" id="GO:0016874">
    <property type="term" value="F:ligase activity"/>
    <property type="evidence" value="ECO:0007669"/>
    <property type="project" value="UniProtKB-UniRule"/>
</dbReference>
<gene>
    <name evidence="12" type="primary">hypF</name>
    <name evidence="12" type="ORF">GMST_31090</name>
</gene>
<dbReference type="GO" id="GO:0003998">
    <property type="term" value="F:acylphosphatase activity"/>
    <property type="evidence" value="ECO:0007669"/>
    <property type="project" value="UniProtKB-EC"/>
</dbReference>
<evidence type="ECO:0000256" key="7">
    <source>
        <dbReference type="ARBA" id="ARBA00048220"/>
    </source>
</evidence>
<dbReference type="PROSITE" id="PS00150">
    <property type="entry name" value="ACYLPHOSPHATASE_1"/>
    <property type="match status" value="1"/>
</dbReference>
<reference evidence="13" key="1">
    <citation type="submission" date="2020-06" db="EMBL/GenBank/DDBJ databases">
        <title>Draft genomic sequence of Geomonas sp. Red330.</title>
        <authorList>
            <person name="Itoh H."/>
            <person name="Zhenxing X."/>
            <person name="Ushijima N."/>
            <person name="Masuda Y."/>
            <person name="Shiratori Y."/>
            <person name="Senoo K."/>
        </authorList>
    </citation>
    <scope>NUCLEOTIDE SEQUENCE [LARGE SCALE GENOMIC DNA]</scope>
    <source>
        <strain evidence="13">Red330</strain>
    </source>
</reference>
<dbReference type="InterPro" id="IPR001792">
    <property type="entry name" value="Acylphosphatase-like_dom"/>
</dbReference>
<dbReference type="PANTHER" id="PTHR42959">
    <property type="entry name" value="CARBAMOYLTRANSFERASE"/>
    <property type="match status" value="1"/>
</dbReference>
<evidence type="ECO:0000259" key="11">
    <source>
        <dbReference type="PROSITE" id="PS51163"/>
    </source>
</evidence>
<evidence type="ECO:0000256" key="5">
    <source>
        <dbReference type="ARBA" id="ARBA00022771"/>
    </source>
</evidence>
<dbReference type="Gene3D" id="3.90.870.50">
    <property type="match status" value="1"/>
</dbReference>
<dbReference type="PIRSF" id="PIRSF006256">
    <property type="entry name" value="CMPcnvr_hdrg_mat"/>
    <property type="match status" value="1"/>
</dbReference>
<dbReference type="Proteomes" id="UP000556026">
    <property type="component" value="Unassembled WGS sequence"/>
</dbReference>
<evidence type="ECO:0000313" key="13">
    <source>
        <dbReference type="Proteomes" id="UP000556026"/>
    </source>
</evidence>
<evidence type="ECO:0000256" key="9">
    <source>
        <dbReference type="PROSITE-ProRule" id="PRU00520"/>
    </source>
</evidence>
<keyword evidence="12" id="KW-0808">Transferase</keyword>
<dbReference type="EC" id="6.2.-.-" evidence="8"/>
<dbReference type="Gene3D" id="3.30.420.360">
    <property type="match status" value="1"/>
</dbReference>
<dbReference type="Gene3D" id="3.30.110.120">
    <property type="match status" value="1"/>
</dbReference>
<dbReference type="Gene3D" id="3.30.420.40">
    <property type="match status" value="1"/>
</dbReference>
<feature type="domain" description="YrdC-like" evidence="11">
    <location>
        <begin position="199"/>
        <end position="384"/>
    </location>
</feature>
<keyword evidence="13" id="KW-1185">Reference proteome</keyword>
<dbReference type="PROSITE" id="PS51160">
    <property type="entry name" value="ACYLPHOSPHATASE_3"/>
    <property type="match status" value="1"/>
</dbReference>
<dbReference type="InterPro" id="IPR041440">
    <property type="entry name" value="HypF_C"/>
</dbReference>
<keyword evidence="9" id="KW-0378">Hydrolase</keyword>
<protein>
    <recommendedName>
        <fullName evidence="8">Carbamoyltransferase</fullName>
        <ecNumber evidence="8">6.2.-.-</ecNumber>
    </recommendedName>
</protein>
<dbReference type="GO" id="GO:0003725">
    <property type="term" value="F:double-stranded RNA binding"/>
    <property type="evidence" value="ECO:0007669"/>
    <property type="project" value="InterPro"/>
</dbReference>
<comment type="catalytic activity">
    <reaction evidence="7">
        <text>C-terminal L-cysteinyl-[HypE protein] + carbamoyl phosphate + ATP + H2O = C-terminal S-carboxamide-L-cysteinyl-[HypE protein] + AMP + phosphate + diphosphate + H(+)</text>
        <dbReference type="Rhea" id="RHEA:55636"/>
        <dbReference type="Rhea" id="RHEA-COMP:14247"/>
        <dbReference type="Rhea" id="RHEA-COMP:14392"/>
        <dbReference type="ChEBI" id="CHEBI:15377"/>
        <dbReference type="ChEBI" id="CHEBI:15378"/>
        <dbReference type="ChEBI" id="CHEBI:30616"/>
        <dbReference type="ChEBI" id="CHEBI:33019"/>
        <dbReference type="ChEBI" id="CHEBI:43474"/>
        <dbReference type="ChEBI" id="CHEBI:58228"/>
        <dbReference type="ChEBI" id="CHEBI:76913"/>
        <dbReference type="ChEBI" id="CHEBI:139126"/>
        <dbReference type="ChEBI" id="CHEBI:456215"/>
    </reaction>
</comment>
<evidence type="ECO:0000313" key="12">
    <source>
        <dbReference type="EMBL" id="GFO60784.1"/>
    </source>
</evidence>
<dbReference type="InterPro" id="IPR006070">
    <property type="entry name" value="Sua5-like_dom"/>
</dbReference>
<dbReference type="AlphaFoldDB" id="A0A6V8MLH8"/>
<dbReference type="Pfam" id="PF07503">
    <property type="entry name" value="zf-HYPF"/>
    <property type="match status" value="2"/>
</dbReference>
<comment type="similarity">
    <text evidence="2 8">Belongs to the carbamoyltransferase HypF family.</text>
</comment>
<evidence type="ECO:0000256" key="1">
    <source>
        <dbReference type="ARBA" id="ARBA00004711"/>
    </source>
</evidence>
<dbReference type="NCBIfam" id="TIGR00143">
    <property type="entry name" value="hypF"/>
    <property type="match status" value="1"/>
</dbReference>
<dbReference type="Pfam" id="PF22521">
    <property type="entry name" value="HypF_C_2"/>
    <property type="match status" value="1"/>
</dbReference>
<name>A0A6V8MLH8_9BACT</name>
<proteinExistence type="inferred from homology"/>
<dbReference type="SUPFAM" id="SSF55821">
    <property type="entry name" value="YrdC/RibB"/>
    <property type="match status" value="1"/>
</dbReference>
<dbReference type="Pfam" id="PF17788">
    <property type="entry name" value="HypF_C"/>
    <property type="match status" value="1"/>
</dbReference>
<organism evidence="12 13">
    <name type="scientific">Geomonas silvestris</name>
    <dbReference type="NCBI Taxonomy" id="2740184"/>
    <lineage>
        <taxon>Bacteria</taxon>
        <taxon>Pseudomonadati</taxon>
        <taxon>Thermodesulfobacteriota</taxon>
        <taxon>Desulfuromonadia</taxon>
        <taxon>Geobacterales</taxon>
        <taxon>Geobacteraceae</taxon>
        <taxon>Geomonas</taxon>
    </lineage>
</organism>
<feature type="active site" evidence="9">
    <location>
        <position position="38"/>
    </location>
</feature>
<keyword evidence="6" id="KW-0862">Zinc</keyword>
<dbReference type="PROSITE" id="PS51163">
    <property type="entry name" value="YRDC"/>
    <property type="match status" value="1"/>
</dbReference>
<sequence length="761" mass="82495">MNRKRASIEIEGIVQGVGFRPFVYRLAGRFGLCGWVRNTGRGVQIEAEGAGEDLDAFCQALKIEAPPLAVISAFRVVPAIPQGGEGFTIEQSAKVKSGGQVSPDCEVCDDCLAEMSDPANRRYRYPFINCTNCGPRYSIITGIPYDRPATTMASFPMCPECLAEYHDPLNRRFHAQPNACPVCGPQLALLDAAGEPVAGDPLDETLAALAAGKIVAVKGVGGYHLAVDAANEEAMARLRQRKKRDEKPFALLVADLEAVQRLVHCSELEGRLLTGVERPIVLMRKREGNPVSPLVAPSNGWLGIMLPGNPLQHLLIQGAGGPLVMTSGNLTDEPIAHLDTDALERLGGIADLFLTHNREIHTRTDDSVLRLSLGEPLFFRRSRGFVPRSVALQQAEASVLAVGAELKGTICLTRDGRGFLSQHIGDLKNAATLQSLEETVQHLGRLLEVTPEVVVHDLHPDYLSTGFAEGLNLPRIGVQHHHAHLASCMAENHLEGELIGVILDGTGYGEDGAIWGGEFLLGGYERFERRGHFKYLRLPGGDAAVKEPFRMALSVLYDCYGAALFDRMPAHLPELGAMERSLFLKMLERGVNSPVTSSCGRLFDAVAALIGVRNRISYEGQAAIELEALAETSAPVKGYPFQVAGVEGHHLDFAPMIRALCEDLAAGRDRAELARAFHRTVAEAVVEVCSRIRRESCRDRVVLSGGVFQNRLLTEETATLLNQAGFTTYCHRLVPPNDGGLALGQAAIAARRWRPDPPEAA</sequence>
<dbReference type="SUPFAM" id="SSF53067">
    <property type="entry name" value="Actin-like ATPase domain"/>
    <property type="match status" value="1"/>
</dbReference>
<dbReference type="InterPro" id="IPR051060">
    <property type="entry name" value="Carbamoyltrans_HypF-like"/>
</dbReference>
<feature type="domain" description="Acylphosphatase-like" evidence="10">
    <location>
        <begin position="5"/>
        <end position="91"/>
    </location>
</feature>
<evidence type="ECO:0000259" key="10">
    <source>
        <dbReference type="PROSITE" id="PS51160"/>
    </source>
</evidence>
<evidence type="ECO:0000256" key="6">
    <source>
        <dbReference type="ARBA" id="ARBA00022833"/>
    </source>
</evidence>
<dbReference type="GO" id="GO:0008270">
    <property type="term" value="F:zinc ion binding"/>
    <property type="evidence" value="ECO:0007669"/>
    <property type="project" value="UniProtKB-KW"/>
</dbReference>